<name>S9UKN6_9TRYP</name>
<feature type="region of interest" description="Disordered" evidence="1">
    <location>
        <begin position="196"/>
        <end position="226"/>
    </location>
</feature>
<dbReference type="EMBL" id="ATMH01012397">
    <property type="protein sequence ID" value="EPY15216.1"/>
    <property type="molecule type" value="Genomic_DNA"/>
</dbReference>
<feature type="region of interest" description="Disordered" evidence="1">
    <location>
        <begin position="158"/>
        <end position="178"/>
    </location>
</feature>
<feature type="compositionally biased region" description="Basic and acidic residues" evidence="1">
    <location>
        <begin position="213"/>
        <end position="226"/>
    </location>
</feature>
<comment type="caution">
    <text evidence="2">The sequence shown here is derived from an EMBL/GenBank/DDBJ whole genome shotgun (WGS) entry which is preliminary data.</text>
</comment>
<evidence type="ECO:0000313" key="2">
    <source>
        <dbReference type="EMBL" id="EPY15216.1"/>
    </source>
</evidence>
<accession>S9UKN6</accession>
<proteinExistence type="predicted"/>
<keyword evidence="3" id="KW-1185">Reference proteome</keyword>
<gene>
    <name evidence="2" type="ORF">STCU_12238</name>
</gene>
<organism evidence="2 3">
    <name type="scientific">Strigomonas culicis</name>
    <dbReference type="NCBI Taxonomy" id="28005"/>
    <lineage>
        <taxon>Eukaryota</taxon>
        <taxon>Discoba</taxon>
        <taxon>Euglenozoa</taxon>
        <taxon>Kinetoplastea</taxon>
        <taxon>Metakinetoplastina</taxon>
        <taxon>Trypanosomatida</taxon>
        <taxon>Trypanosomatidae</taxon>
        <taxon>Strigomonadinae</taxon>
        <taxon>Strigomonas</taxon>
    </lineage>
</organism>
<reference evidence="2 3" key="1">
    <citation type="journal article" date="2013" name="PLoS ONE">
        <title>Predicting the Proteins of Angomonas deanei, Strigomonas culicis and Their Respective Endosymbionts Reveals New Aspects of the Trypanosomatidae Family.</title>
        <authorList>
            <person name="Motta M.C."/>
            <person name="Martins A.C."/>
            <person name="de Souza S.S."/>
            <person name="Catta-Preta C.M."/>
            <person name="Silva R."/>
            <person name="Klein C.C."/>
            <person name="de Almeida L.G."/>
            <person name="de Lima Cunha O."/>
            <person name="Ciapina L.P."/>
            <person name="Brocchi M."/>
            <person name="Colabardini A.C."/>
            <person name="de Araujo Lima B."/>
            <person name="Machado C.R."/>
            <person name="de Almeida Soares C.M."/>
            <person name="Probst C.M."/>
            <person name="de Menezes C.B."/>
            <person name="Thompson C.E."/>
            <person name="Bartholomeu D.C."/>
            <person name="Gradia D.F."/>
            <person name="Pavoni D.P."/>
            <person name="Grisard E.C."/>
            <person name="Fantinatti-Garboggini F."/>
            <person name="Marchini F.K."/>
            <person name="Rodrigues-Luiz G.F."/>
            <person name="Wagner G."/>
            <person name="Goldman G.H."/>
            <person name="Fietto J.L."/>
            <person name="Elias M.C."/>
            <person name="Goldman M.H."/>
            <person name="Sagot M.F."/>
            <person name="Pereira M."/>
            <person name="Stoco P.H."/>
            <person name="de Mendonca-Neto R.P."/>
            <person name="Teixeira S.M."/>
            <person name="Maciel T.E."/>
            <person name="de Oliveira Mendes T.A."/>
            <person name="Urmenyi T.P."/>
            <person name="de Souza W."/>
            <person name="Schenkman S."/>
            <person name="de Vasconcelos A.T."/>
        </authorList>
    </citation>
    <scope>NUCLEOTIDE SEQUENCE [LARGE SCALE GENOMIC DNA]</scope>
</reference>
<evidence type="ECO:0000256" key="1">
    <source>
        <dbReference type="SAM" id="MobiDB-lite"/>
    </source>
</evidence>
<dbReference type="Proteomes" id="UP000015354">
    <property type="component" value="Unassembled WGS sequence"/>
</dbReference>
<dbReference type="AlphaFoldDB" id="S9UKN6"/>
<evidence type="ECO:0000313" key="3">
    <source>
        <dbReference type="Proteomes" id="UP000015354"/>
    </source>
</evidence>
<protein>
    <submittedName>
        <fullName evidence="2">Uncharacterized protein</fullName>
    </submittedName>
</protein>
<sequence>MPVLAHGVVHGAVVAALQRQYEAPVRDGARRRGRLLCIRAAVAVHRCLELVVQAGERGTALLTQLLPRLEQGRWAAGRVRLFPVVPVRRHLARGQQPRPHLLRLALQHHRAAPRVAALPVLQQVDHRVGVVHRVRRQALRQEPQQGPRVHAALKALHRGREPPRAEVGPPRGDLDLRAPGGRVLACHQGRGVTRGEVRQAAAGLPQPTVLQQRRQEVRRGGDVERP</sequence>